<accession>A0AAW1PBL7</accession>
<organism evidence="2 3">
    <name type="scientific">Symbiochloris irregularis</name>
    <dbReference type="NCBI Taxonomy" id="706552"/>
    <lineage>
        <taxon>Eukaryota</taxon>
        <taxon>Viridiplantae</taxon>
        <taxon>Chlorophyta</taxon>
        <taxon>core chlorophytes</taxon>
        <taxon>Trebouxiophyceae</taxon>
        <taxon>Trebouxiales</taxon>
        <taxon>Trebouxiaceae</taxon>
        <taxon>Symbiochloris</taxon>
    </lineage>
</organism>
<keyword evidence="3" id="KW-1185">Reference proteome</keyword>
<reference evidence="2 3" key="1">
    <citation type="journal article" date="2024" name="Nat. Commun.">
        <title>Phylogenomics reveals the evolutionary origins of lichenization in chlorophyte algae.</title>
        <authorList>
            <person name="Puginier C."/>
            <person name="Libourel C."/>
            <person name="Otte J."/>
            <person name="Skaloud P."/>
            <person name="Haon M."/>
            <person name="Grisel S."/>
            <person name="Petersen M."/>
            <person name="Berrin J.G."/>
            <person name="Delaux P.M."/>
            <person name="Dal Grande F."/>
            <person name="Keller J."/>
        </authorList>
    </citation>
    <scope>NUCLEOTIDE SEQUENCE [LARGE SCALE GENOMIC DNA]</scope>
    <source>
        <strain evidence="2 3">SAG 2036</strain>
    </source>
</reference>
<protein>
    <submittedName>
        <fullName evidence="2">Uncharacterized protein</fullName>
    </submittedName>
</protein>
<comment type="caution">
    <text evidence="2">The sequence shown here is derived from an EMBL/GenBank/DDBJ whole genome shotgun (WGS) entry which is preliminary data.</text>
</comment>
<feature type="region of interest" description="Disordered" evidence="1">
    <location>
        <begin position="84"/>
        <end position="103"/>
    </location>
</feature>
<sequence>MTTAVSVAFLEAEGRRRLEEALTVIKTLTGPSHPWCSQPEHAWTVATALTSLDARSLAEQAWEGIEQHLSCCPACLIAYHQTQRPDTPVQEFRPRNKDHARCR</sequence>
<gene>
    <name evidence="2" type="ORF">WJX73_003074</name>
</gene>
<feature type="compositionally biased region" description="Basic and acidic residues" evidence="1">
    <location>
        <begin position="92"/>
        <end position="103"/>
    </location>
</feature>
<dbReference type="EMBL" id="JALJOQ010000041">
    <property type="protein sequence ID" value="KAK9805816.1"/>
    <property type="molecule type" value="Genomic_DNA"/>
</dbReference>
<proteinExistence type="predicted"/>
<dbReference type="Proteomes" id="UP001465755">
    <property type="component" value="Unassembled WGS sequence"/>
</dbReference>
<name>A0AAW1PBL7_9CHLO</name>
<evidence type="ECO:0000256" key="1">
    <source>
        <dbReference type="SAM" id="MobiDB-lite"/>
    </source>
</evidence>
<evidence type="ECO:0000313" key="3">
    <source>
        <dbReference type="Proteomes" id="UP001465755"/>
    </source>
</evidence>
<evidence type="ECO:0000313" key="2">
    <source>
        <dbReference type="EMBL" id="KAK9805816.1"/>
    </source>
</evidence>
<dbReference type="AlphaFoldDB" id="A0AAW1PBL7"/>